<dbReference type="OrthoDB" id="2012566at2759"/>
<dbReference type="GO" id="GO:0016791">
    <property type="term" value="F:phosphatase activity"/>
    <property type="evidence" value="ECO:0007669"/>
    <property type="project" value="UniProtKB-ARBA"/>
</dbReference>
<proteinExistence type="predicted"/>
<dbReference type="EMBL" id="JACAZI010000005">
    <property type="protein sequence ID" value="KAF7360045.1"/>
    <property type="molecule type" value="Genomic_DNA"/>
</dbReference>
<name>A0A8H6YF70_9AGAR</name>
<accession>A0A8H6YF70</accession>
<dbReference type="PANTHER" id="PTHR43611:SF3">
    <property type="entry name" value="FLAVIN MONONUCLEOTIDE HYDROLASE 1, CHLOROPLATIC"/>
    <property type="match status" value="1"/>
</dbReference>
<dbReference type="Gene3D" id="3.40.50.1000">
    <property type="entry name" value="HAD superfamily/HAD-like"/>
    <property type="match status" value="1"/>
</dbReference>
<dbReference type="InterPro" id="IPR006439">
    <property type="entry name" value="HAD-SF_hydro_IA"/>
</dbReference>
<keyword evidence="2" id="KW-1185">Reference proteome</keyword>
<comment type="caution">
    <text evidence="1">The sequence shown here is derived from an EMBL/GenBank/DDBJ whole genome shotgun (WGS) entry which is preliminary data.</text>
</comment>
<dbReference type="Proteomes" id="UP000620124">
    <property type="component" value="Unassembled WGS sequence"/>
</dbReference>
<dbReference type="InterPro" id="IPR008930">
    <property type="entry name" value="Terpenoid_cyclase/PrenylTrfase"/>
</dbReference>
<gene>
    <name evidence="1" type="ORF">MVEN_00732400</name>
</gene>
<dbReference type="PANTHER" id="PTHR43611">
    <property type="entry name" value="ALPHA-D-GLUCOSE 1-PHOSPHATE PHOSPHATASE"/>
    <property type="match status" value="1"/>
</dbReference>
<evidence type="ECO:0000313" key="1">
    <source>
        <dbReference type="EMBL" id="KAF7360045.1"/>
    </source>
</evidence>
<dbReference type="NCBIfam" id="TIGR01509">
    <property type="entry name" value="HAD-SF-IA-v3"/>
    <property type="match status" value="1"/>
</dbReference>
<dbReference type="SUPFAM" id="SSF48239">
    <property type="entry name" value="Terpenoid cyclases/Protein prenyltransferases"/>
    <property type="match status" value="1"/>
</dbReference>
<dbReference type="SUPFAM" id="SSF56784">
    <property type="entry name" value="HAD-like"/>
    <property type="match status" value="1"/>
</dbReference>
<dbReference type="InterPro" id="IPR041492">
    <property type="entry name" value="HAD_2"/>
</dbReference>
<organism evidence="1 2">
    <name type="scientific">Mycena venus</name>
    <dbReference type="NCBI Taxonomy" id="2733690"/>
    <lineage>
        <taxon>Eukaryota</taxon>
        <taxon>Fungi</taxon>
        <taxon>Dikarya</taxon>
        <taxon>Basidiomycota</taxon>
        <taxon>Agaricomycotina</taxon>
        <taxon>Agaricomycetes</taxon>
        <taxon>Agaricomycetidae</taxon>
        <taxon>Agaricales</taxon>
        <taxon>Marasmiineae</taxon>
        <taxon>Mycenaceae</taxon>
        <taxon>Mycena</taxon>
    </lineage>
</organism>
<sequence length="504" mass="57427">MSWANNFDSLILDIGDVLFTWSPDTKTTISPKRLKQILTCSIWLEYEKGLISEADCYDRAGVEFSLPHEEIRHALVQARESLQSDQELIGLIRELKERSNGALRQKVDWDLFERIFTSSEVGERKPHLGFYNYVLREAKIDPRRAIFIDDKLDNVLSARSLGLYGIVFPSDGSNTIRRILQNLLNDPVLRARDYLRHNAGRLQSITHTGVVVQENFAQLMILQATDDRDLVNIVDFPGAWNFFHESTAPFPCDLDTTSLALTVMDHDEQVAKSVMDEMLQYVDSDGIILTYFDHKRPRMDPVVCVNVLHLFYKFHRESEVQATLKWVFGVLQNRDGTRYYETAEFFLYFLVRLLLSAHDAELHDALGPLLRERLSERIGIAGDALQLAMRIVACSAVGLPDDVDRRMLLMLQCEDGGFEIGWMYKIPSSGDKIGNRGLATALAIQALESAERPAVTWTSSATASEPVALRRRFSPPALRWCRGLVNAIRRVLPQTSITRVRRRV</sequence>
<dbReference type="AlphaFoldDB" id="A0A8H6YF70"/>
<dbReference type="InterPro" id="IPR036412">
    <property type="entry name" value="HAD-like_sf"/>
</dbReference>
<dbReference type="Pfam" id="PF13419">
    <property type="entry name" value="HAD_2"/>
    <property type="match status" value="1"/>
</dbReference>
<protein>
    <submittedName>
        <fullName evidence="1">Alpha-D-glucose-1-phosphate phosphatase YihX</fullName>
    </submittedName>
</protein>
<reference evidence="1" key="1">
    <citation type="submission" date="2020-05" db="EMBL/GenBank/DDBJ databases">
        <title>Mycena genomes resolve the evolution of fungal bioluminescence.</title>
        <authorList>
            <person name="Tsai I.J."/>
        </authorList>
    </citation>
    <scope>NUCLEOTIDE SEQUENCE</scope>
    <source>
        <strain evidence="1">CCC161011</strain>
    </source>
</reference>
<evidence type="ECO:0000313" key="2">
    <source>
        <dbReference type="Proteomes" id="UP000620124"/>
    </source>
</evidence>
<dbReference type="InterPro" id="IPR023214">
    <property type="entry name" value="HAD_sf"/>
</dbReference>